<dbReference type="Proteomes" id="UP000279331">
    <property type="component" value="Unassembled WGS sequence"/>
</dbReference>
<comment type="caution">
    <text evidence="2">The sequence shown here is derived from an EMBL/GenBank/DDBJ whole genome shotgun (WGS) entry which is preliminary data.</text>
</comment>
<evidence type="ECO:0000313" key="2">
    <source>
        <dbReference type="EMBL" id="VAZ81400.1"/>
    </source>
</evidence>
<feature type="transmembrane region" description="Helical" evidence="1">
    <location>
        <begin position="267"/>
        <end position="291"/>
    </location>
</feature>
<evidence type="ECO:0008006" key="4">
    <source>
        <dbReference type="Google" id="ProtNLM"/>
    </source>
</evidence>
<feature type="transmembrane region" description="Helical" evidence="1">
    <location>
        <begin position="12"/>
        <end position="30"/>
    </location>
</feature>
<evidence type="ECO:0000313" key="3">
    <source>
        <dbReference type="Proteomes" id="UP000279331"/>
    </source>
</evidence>
<dbReference type="PANTHER" id="PTHR38457">
    <property type="entry name" value="REGULATOR ABRB-RELATED"/>
    <property type="match status" value="1"/>
</dbReference>
<feature type="transmembrane region" description="Helical" evidence="1">
    <location>
        <begin position="153"/>
        <end position="172"/>
    </location>
</feature>
<name>A0AB38ULH7_9MYCO</name>
<dbReference type="GO" id="GO:0016020">
    <property type="term" value="C:membrane"/>
    <property type="evidence" value="ECO:0007669"/>
    <property type="project" value="InterPro"/>
</dbReference>
<proteinExistence type="predicted"/>
<gene>
    <name evidence="2" type="ORF">LAUMK42_00201</name>
</gene>
<reference evidence="2 3" key="1">
    <citation type="submission" date="2018-09" db="EMBL/GenBank/DDBJ databases">
        <authorList>
            <person name="Tagini F."/>
        </authorList>
    </citation>
    <scope>NUCLEOTIDE SEQUENCE [LARGE SCALE GENOMIC DNA]</scope>
    <source>
        <strain evidence="2 3">MK42</strain>
    </source>
</reference>
<feature type="transmembrane region" description="Helical" evidence="1">
    <location>
        <begin position="184"/>
        <end position="204"/>
    </location>
</feature>
<accession>A0AB38ULH7</accession>
<dbReference type="RefSeq" id="WP_122510068.1">
    <property type="nucleotide sequence ID" value="NZ_MWKV01000001.1"/>
</dbReference>
<dbReference type="EMBL" id="UPHL01000007">
    <property type="protein sequence ID" value="VAZ81400.1"/>
    <property type="molecule type" value="Genomic_DNA"/>
</dbReference>
<feature type="transmembrane region" description="Helical" evidence="1">
    <location>
        <begin position="241"/>
        <end position="260"/>
    </location>
</feature>
<keyword evidence="1" id="KW-0812">Transmembrane</keyword>
<evidence type="ECO:0000256" key="1">
    <source>
        <dbReference type="SAM" id="Phobius"/>
    </source>
</evidence>
<dbReference type="InterPro" id="IPR007820">
    <property type="entry name" value="AbrB_fam"/>
</dbReference>
<dbReference type="GO" id="GO:0010468">
    <property type="term" value="P:regulation of gene expression"/>
    <property type="evidence" value="ECO:0007669"/>
    <property type="project" value="InterPro"/>
</dbReference>
<keyword evidence="1" id="KW-1133">Transmembrane helix</keyword>
<protein>
    <recommendedName>
        <fullName evidence="4">Ammonia monooxygenase</fullName>
    </recommendedName>
</protein>
<feature type="transmembrane region" description="Helical" evidence="1">
    <location>
        <begin position="85"/>
        <end position="110"/>
    </location>
</feature>
<sequence>MDIRQKLRTGGYWSCCLLLTITLGLLLSAFHMPIGWLIAALASAGCMAVLAGGEFVPHKLLLRPAQGCIGMAVAVPLSGLASTTIAGYLGISAVCSAATLILCLVCGLALTRAAKTLSPATALLSTLAGGASGICTMAPELRVDHRYVALSQYLRVVVVALTVPLVLQCVGAPAGRSHPAGSHATLVSSVAAIVVIVAAGYAGLKWKWPAPFLIAPMLVALVTQLPGPGQFVLALPPALNAVAYVVIGWQAGGALTLGALRQCLRLLPLTCAFIGVAIAGCLALTFVVSAWTGVSFTQAYLATTPGGIYVALAASDSAAEPLVATMQVVRLLVMNIAAIIGSKLLTTQKDSRPDEPREEPRLPAGVLVGVGRTWRLVRAGRSTSPAFDDRQRRLVSACATASSSEAAPAAGTAWSSARVLW</sequence>
<organism evidence="2 3">
    <name type="scientific">Mycobacterium persicum</name>
    <dbReference type="NCBI Taxonomy" id="1487726"/>
    <lineage>
        <taxon>Bacteria</taxon>
        <taxon>Bacillati</taxon>
        <taxon>Actinomycetota</taxon>
        <taxon>Actinomycetes</taxon>
        <taxon>Mycobacteriales</taxon>
        <taxon>Mycobacteriaceae</taxon>
        <taxon>Mycobacterium</taxon>
    </lineage>
</organism>
<dbReference type="Pfam" id="PF05145">
    <property type="entry name" value="AbrB"/>
    <property type="match status" value="1"/>
</dbReference>
<dbReference type="AlphaFoldDB" id="A0AB38ULH7"/>
<dbReference type="PANTHER" id="PTHR38457:SF1">
    <property type="entry name" value="REGULATOR ABRB-RELATED"/>
    <property type="match status" value="1"/>
</dbReference>
<feature type="transmembrane region" description="Helical" evidence="1">
    <location>
        <begin position="36"/>
        <end position="53"/>
    </location>
</feature>
<keyword evidence="1" id="KW-0472">Membrane</keyword>